<keyword evidence="8 10" id="KW-0472">Membrane</keyword>
<evidence type="ECO:0000259" key="11">
    <source>
        <dbReference type="Pfam" id="PF14360"/>
    </source>
</evidence>
<evidence type="ECO:0000256" key="6">
    <source>
        <dbReference type="ARBA" id="ARBA00022989"/>
    </source>
</evidence>
<keyword evidence="5" id="KW-0746">Sphingolipid metabolism</keyword>
<evidence type="ECO:0000256" key="1">
    <source>
        <dbReference type="ARBA" id="ARBA00004141"/>
    </source>
</evidence>
<dbReference type="OrthoDB" id="422827at2759"/>
<evidence type="ECO:0000256" key="8">
    <source>
        <dbReference type="ARBA" id="ARBA00023136"/>
    </source>
</evidence>
<sequence length="290" mass="31781">MAVLGGSIAYWRFPRYIGDGVHPHPLPDVIFDLLPSYCPKIFGQNIQSIVLLLYYLYLILIVLPFHPRGRVTLQRFLILNSLMFLTRTTTVSVTSLPQPNFTHKCLVAQNTTATFAEALKVVVGTKFPPKACGDLIYSGHASCAIMAHMIFRSSRSFDLCPYPKALSLASLAMCCLAVASIFLCRSHYTVDVVLAGYFSAGLLEFYFNRAEGFIEGGDAGRYIRWMEGGEWGEWGGRGPGGRVTGRGCGGESLQDAGAGCNHAPWVRESLDDIGYKDKEDDGNATTDTAE</sequence>
<dbReference type="GO" id="GO:0046513">
    <property type="term" value="P:ceramide biosynthetic process"/>
    <property type="evidence" value="ECO:0007669"/>
    <property type="project" value="TreeGrafter"/>
</dbReference>
<dbReference type="InterPro" id="IPR045221">
    <property type="entry name" value="Sphingomyelin_synth-like"/>
</dbReference>
<reference evidence="12" key="1">
    <citation type="submission" date="2022-07" db="EMBL/GenBank/DDBJ databases">
        <title>Genome analysis of Parmales, a sister group of diatoms, reveals the evolutionary specialization of diatoms from phago-mixotrophs to photoautotrophs.</title>
        <authorList>
            <person name="Ban H."/>
            <person name="Sato S."/>
            <person name="Yoshikawa S."/>
            <person name="Kazumasa Y."/>
            <person name="Nakamura Y."/>
            <person name="Ichinomiya M."/>
            <person name="Saitoh K."/>
            <person name="Sato N."/>
            <person name="Blanc-Mathieu R."/>
            <person name="Endo H."/>
            <person name="Kuwata A."/>
            <person name="Ogata H."/>
        </authorList>
    </citation>
    <scope>NUCLEOTIDE SEQUENCE</scope>
</reference>
<dbReference type="AlphaFoldDB" id="A0A9W7A4N4"/>
<feature type="compositionally biased region" description="Basic and acidic residues" evidence="9">
    <location>
        <begin position="271"/>
        <end position="281"/>
    </location>
</feature>
<dbReference type="Pfam" id="PF14360">
    <property type="entry name" value="PAP2_C"/>
    <property type="match status" value="1"/>
</dbReference>
<dbReference type="PANTHER" id="PTHR21290">
    <property type="entry name" value="SPHINGOMYELIN SYNTHETASE"/>
    <property type="match status" value="1"/>
</dbReference>
<comment type="subcellular location">
    <subcellularLocation>
        <location evidence="1">Membrane</location>
        <topology evidence="1">Multi-pass membrane protein</topology>
    </subcellularLocation>
</comment>
<feature type="region of interest" description="Disordered" evidence="9">
    <location>
        <begin position="271"/>
        <end position="290"/>
    </location>
</feature>
<dbReference type="EMBL" id="BRXZ01001109">
    <property type="protein sequence ID" value="GMH62603.1"/>
    <property type="molecule type" value="Genomic_DNA"/>
</dbReference>
<evidence type="ECO:0000256" key="9">
    <source>
        <dbReference type="SAM" id="MobiDB-lite"/>
    </source>
</evidence>
<feature type="transmembrane region" description="Helical" evidence="10">
    <location>
        <begin position="165"/>
        <end position="182"/>
    </location>
</feature>
<comment type="similarity">
    <text evidence="2">Belongs to the sphingomyelin synthase family.</text>
</comment>
<evidence type="ECO:0000256" key="4">
    <source>
        <dbReference type="ARBA" id="ARBA00022692"/>
    </source>
</evidence>
<comment type="caution">
    <text evidence="12">The sequence shown here is derived from an EMBL/GenBank/DDBJ whole genome shotgun (WGS) entry which is preliminary data.</text>
</comment>
<keyword evidence="4 10" id="KW-0812">Transmembrane</keyword>
<feature type="non-terminal residue" evidence="12">
    <location>
        <position position="1"/>
    </location>
</feature>
<gene>
    <name evidence="12" type="ORF">TrRE_jg2450</name>
</gene>
<feature type="transmembrane region" description="Helical" evidence="10">
    <location>
        <begin position="77"/>
        <end position="96"/>
    </location>
</feature>
<evidence type="ECO:0000313" key="12">
    <source>
        <dbReference type="EMBL" id="GMH62603.1"/>
    </source>
</evidence>
<evidence type="ECO:0000256" key="2">
    <source>
        <dbReference type="ARBA" id="ARBA00005441"/>
    </source>
</evidence>
<feature type="domain" description="Sphingomyelin synthase-like" evidence="11">
    <location>
        <begin position="132"/>
        <end position="204"/>
    </location>
</feature>
<accession>A0A9W7A4N4</accession>
<feature type="transmembrane region" description="Helical" evidence="10">
    <location>
        <begin position="46"/>
        <end position="65"/>
    </location>
</feature>
<dbReference type="GO" id="GO:0033188">
    <property type="term" value="F:sphingomyelin synthase activity"/>
    <property type="evidence" value="ECO:0007669"/>
    <property type="project" value="TreeGrafter"/>
</dbReference>
<keyword evidence="6 10" id="KW-1133">Transmembrane helix</keyword>
<evidence type="ECO:0000256" key="3">
    <source>
        <dbReference type="ARBA" id="ARBA00022679"/>
    </source>
</evidence>
<proteinExistence type="inferred from homology"/>
<evidence type="ECO:0000256" key="5">
    <source>
        <dbReference type="ARBA" id="ARBA00022919"/>
    </source>
</evidence>
<dbReference type="PANTHER" id="PTHR21290:SF25">
    <property type="entry name" value="SPHINGOMYELIN SYNTHASE-RELATED PROTEIN 1"/>
    <property type="match status" value="1"/>
</dbReference>
<evidence type="ECO:0000313" key="13">
    <source>
        <dbReference type="Proteomes" id="UP001165082"/>
    </source>
</evidence>
<keyword evidence="3" id="KW-0808">Transferase</keyword>
<evidence type="ECO:0000256" key="7">
    <source>
        <dbReference type="ARBA" id="ARBA00023098"/>
    </source>
</evidence>
<keyword evidence="7" id="KW-0443">Lipid metabolism</keyword>
<keyword evidence="13" id="KW-1185">Reference proteome</keyword>
<organism evidence="12 13">
    <name type="scientific">Triparma retinervis</name>
    <dbReference type="NCBI Taxonomy" id="2557542"/>
    <lineage>
        <taxon>Eukaryota</taxon>
        <taxon>Sar</taxon>
        <taxon>Stramenopiles</taxon>
        <taxon>Ochrophyta</taxon>
        <taxon>Bolidophyceae</taxon>
        <taxon>Parmales</taxon>
        <taxon>Triparmaceae</taxon>
        <taxon>Triparma</taxon>
    </lineage>
</organism>
<dbReference type="GO" id="GO:0047493">
    <property type="term" value="F:ceramide cholinephosphotransferase activity"/>
    <property type="evidence" value="ECO:0007669"/>
    <property type="project" value="TreeGrafter"/>
</dbReference>
<name>A0A9W7A4N4_9STRA</name>
<protein>
    <recommendedName>
        <fullName evidence="11">Sphingomyelin synthase-like domain-containing protein</fullName>
    </recommendedName>
</protein>
<evidence type="ECO:0000256" key="10">
    <source>
        <dbReference type="SAM" id="Phobius"/>
    </source>
</evidence>
<dbReference type="Proteomes" id="UP001165082">
    <property type="component" value="Unassembled WGS sequence"/>
</dbReference>
<dbReference type="InterPro" id="IPR025749">
    <property type="entry name" value="Sphingomyelin_synth-like_dom"/>
</dbReference>
<dbReference type="GO" id="GO:0005886">
    <property type="term" value="C:plasma membrane"/>
    <property type="evidence" value="ECO:0007669"/>
    <property type="project" value="TreeGrafter"/>
</dbReference>
<dbReference type="GO" id="GO:0000139">
    <property type="term" value="C:Golgi membrane"/>
    <property type="evidence" value="ECO:0007669"/>
    <property type="project" value="TreeGrafter"/>
</dbReference>
<dbReference type="GO" id="GO:0005789">
    <property type="term" value="C:endoplasmic reticulum membrane"/>
    <property type="evidence" value="ECO:0007669"/>
    <property type="project" value="TreeGrafter"/>
</dbReference>